<keyword evidence="3" id="KW-1185">Reference proteome</keyword>
<dbReference type="Proteomes" id="UP000246569">
    <property type="component" value="Unassembled WGS sequence"/>
</dbReference>
<evidence type="ECO:0000256" key="1">
    <source>
        <dbReference type="SAM" id="Phobius"/>
    </source>
</evidence>
<protein>
    <submittedName>
        <fullName evidence="2">Uncharacterized protein</fullName>
    </submittedName>
</protein>
<reference evidence="2 3" key="1">
    <citation type="submission" date="2018-05" db="EMBL/GenBank/DDBJ databases">
        <title>Genomic Encyclopedia of Type Strains, Phase IV (KMG-IV): sequencing the most valuable type-strain genomes for metagenomic binning, comparative biology and taxonomic classification.</title>
        <authorList>
            <person name="Goeker M."/>
        </authorList>
    </citation>
    <scope>NUCLEOTIDE SEQUENCE [LARGE SCALE GENOMIC DNA]</scope>
    <source>
        <strain evidence="2 3">DSM 23606</strain>
    </source>
</reference>
<feature type="transmembrane region" description="Helical" evidence="1">
    <location>
        <begin position="12"/>
        <end position="35"/>
    </location>
</feature>
<evidence type="ECO:0000313" key="3">
    <source>
        <dbReference type="Proteomes" id="UP000246569"/>
    </source>
</evidence>
<evidence type="ECO:0000313" key="2">
    <source>
        <dbReference type="EMBL" id="PWV58864.1"/>
    </source>
</evidence>
<dbReference type="EMBL" id="QGTJ01000013">
    <property type="protein sequence ID" value="PWV58864.1"/>
    <property type="molecule type" value="Genomic_DNA"/>
</dbReference>
<proteinExistence type="predicted"/>
<feature type="transmembrane region" description="Helical" evidence="1">
    <location>
        <begin position="47"/>
        <end position="65"/>
    </location>
</feature>
<keyword evidence="1" id="KW-0812">Transmembrane</keyword>
<organism evidence="2 3">
    <name type="scientific">Plasticicumulans acidivorans</name>
    <dbReference type="NCBI Taxonomy" id="886464"/>
    <lineage>
        <taxon>Bacteria</taxon>
        <taxon>Pseudomonadati</taxon>
        <taxon>Pseudomonadota</taxon>
        <taxon>Gammaproteobacteria</taxon>
        <taxon>Candidatus Competibacteraceae</taxon>
        <taxon>Plasticicumulans</taxon>
    </lineage>
</organism>
<dbReference type="RefSeq" id="WP_110020082.1">
    <property type="nucleotide sequence ID" value="NZ_QGTJ01000013.1"/>
</dbReference>
<keyword evidence="1" id="KW-1133">Transmembrane helix</keyword>
<accession>A0A317MQF9</accession>
<gene>
    <name evidence="2" type="ORF">C7443_11345</name>
</gene>
<name>A0A317MQF9_9GAMM</name>
<sequence length="68" mass="7289">MNGFFTVAAPYLLSYLLLSMGCSSLLVGVLLLRSLLQPARPTSGHDLLFGSALMVCGVSLLFVALRSW</sequence>
<comment type="caution">
    <text evidence="2">The sequence shown here is derived from an EMBL/GenBank/DDBJ whole genome shotgun (WGS) entry which is preliminary data.</text>
</comment>
<keyword evidence="1" id="KW-0472">Membrane</keyword>
<dbReference type="AlphaFoldDB" id="A0A317MQF9"/>